<dbReference type="EMBL" id="ASGP02000005">
    <property type="protein sequence ID" value="KAH9506238.1"/>
    <property type="molecule type" value="Genomic_DNA"/>
</dbReference>
<evidence type="ECO:0000313" key="1">
    <source>
        <dbReference type="EMBL" id="KAH9506238.1"/>
    </source>
</evidence>
<proteinExistence type="predicted"/>
<dbReference type="Proteomes" id="UP000790347">
    <property type="component" value="Unassembled WGS sequence"/>
</dbReference>
<protein>
    <submittedName>
        <fullName evidence="1">Uncharacterized protein</fullName>
    </submittedName>
</protein>
<name>A0A922HRD3_DERFA</name>
<gene>
    <name evidence="1" type="ORF">DERF_010980</name>
</gene>
<comment type="caution">
    <text evidence="1">The sequence shown here is derived from an EMBL/GenBank/DDBJ whole genome shotgun (WGS) entry which is preliminary data.</text>
</comment>
<keyword evidence="2" id="KW-1185">Reference proteome</keyword>
<dbReference type="AlphaFoldDB" id="A0A922HRD3"/>
<sequence length="95" mass="10839">MQVSHLVSYDIFRTELSHVVDNVGEDGDDTGPVVEGHQCCRYRHRFCDTSVRSMRDVSRRLPRVVSNVGPQKVDLGRYKIASDNIFVVRALHKIV</sequence>
<evidence type="ECO:0000313" key="2">
    <source>
        <dbReference type="Proteomes" id="UP000790347"/>
    </source>
</evidence>
<accession>A0A922HRD3</accession>
<reference evidence="1" key="2">
    <citation type="journal article" date="2022" name="Res Sq">
        <title>Comparative Genomics Reveals Insights into the Divergent Evolution of Astigmatic Mites and Household Pest Adaptations.</title>
        <authorList>
            <person name="Xiong Q."/>
            <person name="Wan A.T.-Y."/>
            <person name="Liu X.-Y."/>
            <person name="Fung C.S.-H."/>
            <person name="Xiao X."/>
            <person name="Malainual N."/>
            <person name="Hou J."/>
            <person name="Wang L."/>
            <person name="Wang M."/>
            <person name="Yang K."/>
            <person name="Cui Y."/>
            <person name="Leung E."/>
            <person name="Nong W."/>
            <person name="Shin S.-K."/>
            <person name="Au S."/>
            <person name="Jeong K.Y."/>
            <person name="Chew F.T."/>
            <person name="Hui J."/>
            <person name="Leung T.F."/>
            <person name="Tungtrongchitr A."/>
            <person name="Zhong N."/>
            <person name="Liu Z."/>
            <person name="Tsui S."/>
        </authorList>
    </citation>
    <scope>NUCLEOTIDE SEQUENCE</scope>
    <source>
        <strain evidence="1">Derf</strain>
        <tissue evidence="1">Whole organism</tissue>
    </source>
</reference>
<reference evidence="1" key="1">
    <citation type="submission" date="2013-05" db="EMBL/GenBank/DDBJ databases">
        <authorList>
            <person name="Yim A.K.Y."/>
            <person name="Chan T.F."/>
            <person name="Ji K.M."/>
            <person name="Liu X.Y."/>
            <person name="Zhou J.W."/>
            <person name="Li R.Q."/>
            <person name="Yang K.Y."/>
            <person name="Li J."/>
            <person name="Li M."/>
            <person name="Law P.T.W."/>
            <person name="Wu Y.L."/>
            <person name="Cai Z.L."/>
            <person name="Qin H."/>
            <person name="Bao Y."/>
            <person name="Leung R.K.K."/>
            <person name="Ng P.K.S."/>
            <person name="Zou J."/>
            <person name="Zhong X.J."/>
            <person name="Ran P.X."/>
            <person name="Zhong N.S."/>
            <person name="Liu Z.G."/>
            <person name="Tsui S.K.W."/>
        </authorList>
    </citation>
    <scope>NUCLEOTIDE SEQUENCE</scope>
    <source>
        <strain evidence="1">Derf</strain>
        <tissue evidence="1">Whole organism</tissue>
    </source>
</reference>
<organism evidence="1 2">
    <name type="scientific">Dermatophagoides farinae</name>
    <name type="common">American house dust mite</name>
    <dbReference type="NCBI Taxonomy" id="6954"/>
    <lineage>
        <taxon>Eukaryota</taxon>
        <taxon>Metazoa</taxon>
        <taxon>Ecdysozoa</taxon>
        <taxon>Arthropoda</taxon>
        <taxon>Chelicerata</taxon>
        <taxon>Arachnida</taxon>
        <taxon>Acari</taxon>
        <taxon>Acariformes</taxon>
        <taxon>Sarcoptiformes</taxon>
        <taxon>Astigmata</taxon>
        <taxon>Psoroptidia</taxon>
        <taxon>Analgoidea</taxon>
        <taxon>Pyroglyphidae</taxon>
        <taxon>Dermatophagoidinae</taxon>
        <taxon>Dermatophagoides</taxon>
    </lineage>
</organism>